<dbReference type="PANTHER" id="PTHR45905">
    <property type="entry name" value="GOLGI-LOCALIZED, GAMMA-ADAPTIN EAR CONTAINING, ARF BINDING PROTEIN"/>
    <property type="match status" value="1"/>
</dbReference>
<dbReference type="InterPro" id="IPR041198">
    <property type="entry name" value="GGA_N-GAT"/>
</dbReference>
<keyword evidence="4" id="KW-0813">Transport</keyword>
<protein>
    <submittedName>
        <fullName evidence="13">ADP-ribosylation factor-binding protein GGA1</fullName>
    </submittedName>
</protein>
<dbReference type="InterPro" id="IPR008152">
    <property type="entry name" value="Clathrin_a/b/g-adaptin_app_Ig"/>
</dbReference>
<dbReference type="Gene3D" id="1.25.40.90">
    <property type="match status" value="1"/>
</dbReference>
<dbReference type="Gene3D" id="1.20.58.160">
    <property type="match status" value="1"/>
</dbReference>
<dbReference type="PROSITE" id="PS50909">
    <property type="entry name" value="GAT"/>
    <property type="match status" value="1"/>
</dbReference>
<accession>A0A310S831</accession>
<dbReference type="PANTHER" id="PTHR45905:SF1">
    <property type="entry name" value="GOLGI-LOCALIZED, GAMMA-ADAPTIN EAR CONTAINING, ARF BINDING PROTEIN"/>
    <property type="match status" value="1"/>
</dbReference>
<dbReference type="GO" id="GO:0035091">
    <property type="term" value="F:phosphatidylinositol binding"/>
    <property type="evidence" value="ECO:0007669"/>
    <property type="project" value="InterPro"/>
</dbReference>
<dbReference type="Pfam" id="PF00790">
    <property type="entry name" value="VHS"/>
    <property type="match status" value="1"/>
</dbReference>
<dbReference type="GO" id="GO:0031901">
    <property type="term" value="C:early endosome membrane"/>
    <property type="evidence" value="ECO:0007669"/>
    <property type="project" value="UniProtKB-SubCell"/>
</dbReference>
<dbReference type="InterPro" id="IPR013041">
    <property type="entry name" value="Clathrin_app_Ig-like_sf"/>
</dbReference>
<feature type="domain" description="VHS" evidence="10">
    <location>
        <begin position="176"/>
        <end position="306"/>
    </location>
</feature>
<dbReference type="CDD" id="cd03567">
    <property type="entry name" value="VHS_GGA_metazoan"/>
    <property type="match status" value="1"/>
</dbReference>
<dbReference type="GO" id="GO:0006886">
    <property type="term" value="P:intracellular protein transport"/>
    <property type="evidence" value="ECO:0007669"/>
    <property type="project" value="InterPro"/>
</dbReference>
<dbReference type="InterPro" id="IPR027422">
    <property type="entry name" value="GGA1-3"/>
</dbReference>
<dbReference type="InterPro" id="IPR004152">
    <property type="entry name" value="GAT_dom"/>
</dbReference>
<dbReference type="GO" id="GO:0031267">
    <property type="term" value="F:small GTPase binding"/>
    <property type="evidence" value="ECO:0007669"/>
    <property type="project" value="InterPro"/>
</dbReference>
<dbReference type="AlphaFoldDB" id="A0A310S831"/>
<comment type="similarity">
    <text evidence="3">Belongs to the GGA protein family.</text>
</comment>
<evidence type="ECO:0000256" key="5">
    <source>
        <dbReference type="ARBA" id="ARBA00022753"/>
    </source>
</evidence>
<dbReference type="CDD" id="cd14234">
    <property type="entry name" value="GAT_GGA_meta"/>
    <property type="match status" value="1"/>
</dbReference>
<evidence type="ECO:0000259" key="12">
    <source>
        <dbReference type="PROSITE" id="PS50909"/>
    </source>
</evidence>
<gene>
    <name evidence="13" type="ORF">WN48_00466</name>
</gene>
<keyword evidence="14" id="KW-1185">Reference proteome</keyword>
<dbReference type="Pfam" id="PF02883">
    <property type="entry name" value="Alpha_adaptinC2"/>
    <property type="match status" value="1"/>
</dbReference>
<organism evidence="13 14">
    <name type="scientific">Eufriesea mexicana</name>
    <dbReference type="NCBI Taxonomy" id="516756"/>
    <lineage>
        <taxon>Eukaryota</taxon>
        <taxon>Metazoa</taxon>
        <taxon>Ecdysozoa</taxon>
        <taxon>Arthropoda</taxon>
        <taxon>Hexapoda</taxon>
        <taxon>Insecta</taxon>
        <taxon>Pterygota</taxon>
        <taxon>Neoptera</taxon>
        <taxon>Endopterygota</taxon>
        <taxon>Hymenoptera</taxon>
        <taxon>Apocrita</taxon>
        <taxon>Aculeata</taxon>
        <taxon>Apoidea</taxon>
        <taxon>Anthophila</taxon>
        <taxon>Apidae</taxon>
        <taxon>Eufriesea</taxon>
    </lineage>
</organism>
<evidence type="ECO:0000313" key="14">
    <source>
        <dbReference type="Proteomes" id="UP000250275"/>
    </source>
</evidence>
<keyword evidence="8" id="KW-0333">Golgi apparatus</keyword>
<dbReference type="InterPro" id="IPR002014">
    <property type="entry name" value="VHS_dom"/>
</dbReference>
<dbReference type="SMART" id="SM00809">
    <property type="entry name" value="Alpha_adaptinC2"/>
    <property type="match status" value="1"/>
</dbReference>
<evidence type="ECO:0000313" key="13">
    <source>
        <dbReference type="EMBL" id="OAD52668.1"/>
    </source>
</evidence>
<dbReference type="Gene3D" id="2.60.40.1230">
    <property type="match status" value="1"/>
</dbReference>
<keyword evidence="5" id="KW-0967">Endosome</keyword>
<keyword evidence="7" id="KW-0653">Protein transport</keyword>
<dbReference type="Proteomes" id="UP000250275">
    <property type="component" value="Unassembled WGS sequence"/>
</dbReference>
<dbReference type="InterPro" id="IPR008153">
    <property type="entry name" value="GAE_dom"/>
</dbReference>
<evidence type="ECO:0000256" key="3">
    <source>
        <dbReference type="ARBA" id="ARBA00008099"/>
    </source>
</evidence>
<comment type="subcellular location">
    <subcellularLocation>
        <location evidence="2">Early endosome membrane</location>
        <topology evidence="2">Peripheral membrane protein</topology>
    </subcellularLocation>
    <subcellularLocation>
        <location evidence="1">Golgi apparatus</location>
        <location evidence="1">trans-Golgi network membrane</location>
        <topology evidence="1">Peripheral membrane protein</topology>
    </subcellularLocation>
</comment>
<dbReference type="Gene3D" id="1.20.5.170">
    <property type="match status" value="1"/>
</dbReference>
<proteinExistence type="inferred from homology"/>
<dbReference type="EMBL" id="KQ770178">
    <property type="protein sequence ID" value="OAD52668.1"/>
    <property type="molecule type" value="Genomic_DNA"/>
</dbReference>
<dbReference type="GO" id="GO:0006893">
    <property type="term" value="P:Golgi to plasma membrane transport"/>
    <property type="evidence" value="ECO:0007669"/>
    <property type="project" value="TreeGrafter"/>
</dbReference>
<evidence type="ECO:0000256" key="1">
    <source>
        <dbReference type="ARBA" id="ARBA00004150"/>
    </source>
</evidence>
<dbReference type="OrthoDB" id="447025at2759"/>
<reference evidence="13 14" key="1">
    <citation type="submission" date="2015-07" db="EMBL/GenBank/DDBJ databases">
        <title>The genome of Eufriesea mexicana.</title>
        <authorList>
            <person name="Pan H."/>
            <person name="Kapheim K."/>
        </authorList>
    </citation>
    <scope>NUCLEOTIDE SEQUENCE [LARGE SCALE GENOMIC DNA]</scope>
    <source>
        <strain evidence="13">0111107269</strain>
        <tissue evidence="13">Whole body</tissue>
    </source>
</reference>
<evidence type="ECO:0000256" key="8">
    <source>
        <dbReference type="ARBA" id="ARBA00023034"/>
    </source>
</evidence>
<dbReference type="GO" id="GO:0043130">
    <property type="term" value="F:ubiquitin binding"/>
    <property type="evidence" value="ECO:0007669"/>
    <property type="project" value="InterPro"/>
</dbReference>
<dbReference type="Pfam" id="PF18308">
    <property type="entry name" value="GGA_N-GAT"/>
    <property type="match status" value="1"/>
</dbReference>
<dbReference type="SUPFAM" id="SSF49348">
    <property type="entry name" value="Clathrin adaptor appendage domain"/>
    <property type="match status" value="1"/>
</dbReference>
<name>A0A310S831_9HYME</name>
<dbReference type="FunFam" id="1.20.5.170:FF:000023">
    <property type="entry name" value="ADP-ribosylation factor-binding protein GGA3 isoform X1"/>
    <property type="match status" value="1"/>
</dbReference>
<evidence type="ECO:0000259" key="10">
    <source>
        <dbReference type="PROSITE" id="PS50179"/>
    </source>
</evidence>
<evidence type="ECO:0000256" key="2">
    <source>
        <dbReference type="ARBA" id="ARBA00004220"/>
    </source>
</evidence>
<keyword evidence="9" id="KW-0472">Membrane</keyword>
<dbReference type="InterPro" id="IPR008942">
    <property type="entry name" value="ENTH_VHS"/>
</dbReference>
<evidence type="ECO:0000256" key="4">
    <source>
        <dbReference type="ARBA" id="ARBA00022448"/>
    </source>
</evidence>
<dbReference type="Pfam" id="PF03127">
    <property type="entry name" value="GAT"/>
    <property type="match status" value="1"/>
</dbReference>
<dbReference type="SMART" id="SM00288">
    <property type="entry name" value="VHS"/>
    <property type="match status" value="1"/>
</dbReference>
<sequence>MSHLKKSLHNKIIATQCSSKKDTSKLSIGILHRRSNSNSHKVNPAIYSFSPSSQLHCKSHSFTSTNIVPISSCVSCVKKLDSKYSAVKKIPNFAEIHKQMFARSESIIDVKNRLKDRHTALTKLNSPANVKINSREKVPLSNKSNKNFNNHTEFKMKKHETTDCILKDYASHSTRVTNPQNQKPDIAATEAFCVMLTKESEGIQIGTKLLALRIQSSNETTALQALTLLDTCMRRCGSSFHSEVGKFRFLNEMIRLVSPKYLGGKTPVMVRQKVLQLLHTWTREYPKELKIKEAYEMLKKQGVINDDSVSVNNIQEEGLKVLKTKSTIFYDEEKSKLLQKLLQSKNPDDLHAANRLIKTMVQEDERRVQLNSHRIMELESVHNNAKLLSEMLDSYNSNETNAEDLELMKELYEACERLKPIVLRLANETQDNGDVLAANDELEQVFEKYTAIIVHGKCIKPKTDSNINQYLLDLSSPMENIPLESDGINASYSVMTGNHQSDMDVLGDIFNSLGKSENSEISLIPNANLLMTDSVMQPLNVLHKNKKDELIHTSEKKIVSKAKSLEELNELGESLLKQSLSGIASNSRVKPGSKQSINRPPNNEHLAERYASTTFPRSGCSSHFSDLSEVISMKNNKISDIHFESSHNFPSYDGTNTQTIIEEKVDGNRCDNRLGTWDAASITPSVENSINLEAQIKPLTDININLQDIKPGTNPPMTVIEEKNGISVVLHFARDNPREDVFVVVITTMSRNLKPLTNYLFRAVVSKKCKCRLQPPSGTGLPGHNPFLPPSAITQIMLIANPTKETVSLKFMLSYTMDDETFTEMGEVEKLPLI</sequence>
<dbReference type="PROSITE" id="PS50180">
    <property type="entry name" value="GAE"/>
    <property type="match status" value="1"/>
</dbReference>
<dbReference type="GO" id="GO:0034394">
    <property type="term" value="P:protein localization to cell surface"/>
    <property type="evidence" value="ECO:0007669"/>
    <property type="project" value="TreeGrafter"/>
</dbReference>
<evidence type="ECO:0000256" key="7">
    <source>
        <dbReference type="ARBA" id="ARBA00022927"/>
    </source>
</evidence>
<dbReference type="SUPFAM" id="SSF89009">
    <property type="entry name" value="GAT-like domain"/>
    <property type="match status" value="1"/>
</dbReference>
<dbReference type="GO" id="GO:0005802">
    <property type="term" value="C:trans-Golgi network"/>
    <property type="evidence" value="ECO:0007669"/>
    <property type="project" value="InterPro"/>
</dbReference>
<dbReference type="InterPro" id="IPR038425">
    <property type="entry name" value="GAT_sf"/>
</dbReference>
<feature type="domain" description="GAE" evidence="11">
    <location>
        <begin position="713"/>
        <end position="832"/>
    </location>
</feature>
<evidence type="ECO:0000256" key="9">
    <source>
        <dbReference type="ARBA" id="ARBA00023136"/>
    </source>
</evidence>
<dbReference type="SUPFAM" id="SSF48464">
    <property type="entry name" value="ENTH/VHS domain"/>
    <property type="match status" value="1"/>
</dbReference>
<evidence type="ECO:0000259" key="11">
    <source>
        <dbReference type="PROSITE" id="PS50180"/>
    </source>
</evidence>
<keyword evidence="6" id="KW-0832">Ubl conjugation</keyword>
<dbReference type="PROSITE" id="PS50179">
    <property type="entry name" value="VHS"/>
    <property type="match status" value="1"/>
</dbReference>
<feature type="domain" description="GAT" evidence="12">
    <location>
        <begin position="331"/>
        <end position="454"/>
    </location>
</feature>
<evidence type="ECO:0000256" key="6">
    <source>
        <dbReference type="ARBA" id="ARBA00022843"/>
    </source>
</evidence>